<name>A0A392VZI4_9FABA</name>
<evidence type="ECO:0000313" key="1">
    <source>
        <dbReference type="EMBL" id="MCI92909.1"/>
    </source>
</evidence>
<dbReference type="EMBL" id="LXQA011314378">
    <property type="protein sequence ID" value="MCI92909.1"/>
    <property type="molecule type" value="Genomic_DNA"/>
</dbReference>
<dbReference type="AlphaFoldDB" id="A0A392VZI4"/>
<accession>A0A392VZI4</accession>
<dbReference type="Proteomes" id="UP000265520">
    <property type="component" value="Unassembled WGS sequence"/>
</dbReference>
<feature type="non-terminal residue" evidence="1">
    <location>
        <position position="29"/>
    </location>
</feature>
<evidence type="ECO:0000313" key="2">
    <source>
        <dbReference type="Proteomes" id="UP000265520"/>
    </source>
</evidence>
<reference evidence="1 2" key="1">
    <citation type="journal article" date="2018" name="Front. Plant Sci.">
        <title>Red Clover (Trifolium pratense) and Zigzag Clover (T. medium) - A Picture of Genomic Similarities and Differences.</title>
        <authorList>
            <person name="Dluhosova J."/>
            <person name="Istvanek J."/>
            <person name="Nedelnik J."/>
            <person name="Repkova J."/>
        </authorList>
    </citation>
    <scope>NUCLEOTIDE SEQUENCE [LARGE SCALE GENOMIC DNA]</scope>
    <source>
        <strain evidence="2">cv. 10/8</strain>
        <tissue evidence="1">Leaf</tissue>
    </source>
</reference>
<protein>
    <submittedName>
        <fullName evidence="1">Uncharacterized protein</fullName>
    </submittedName>
</protein>
<organism evidence="1 2">
    <name type="scientific">Trifolium medium</name>
    <dbReference type="NCBI Taxonomy" id="97028"/>
    <lineage>
        <taxon>Eukaryota</taxon>
        <taxon>Viridiplantae</taxon>
        <taxon>Streptophyta</taxon>
        <taxon>Embryophyta</taxon>
        <taxon>Tracheophyta</taxon>
        <taxon>Spermatophyta</taxon>
        <taxon>Magnoliopsida</taxon>
        <taxon>eudicotyledons</taxon>
        <taxon>Gunneridae</taxon>
        <taxon>Pentapetalae</taxon>
        <taxon>rosids</taxon>
        <taxon>fabids</taxon>
        <taxon>Fabales</taxon>
        <taxon>Fabaceae</taxon>
        <taxon>Papilionoideae</taxon>
        <taxon>50 kb inversion clade</taxon>
        <taxon>NPAAA clade</taxon>
        <taxon>Hologalegina</taxon>
        <taxon>IRL clade</taxon>
        <taxon>Trifolieae</taxon>
        <taxon>Trifolium</taxon>
    </lineage>
</organism>
<comment type="caution">
    <text evidence="1">The sequence shown here is derived from an EMBL/GenBank/DDBJ whole genome shotgun (WGS) entry which is preliminary data.</text>
</comment>
<sequence length="29" mass="2790">MISVNISSIFRSGGGDGGGVVIGQGQLAL</sequence>
<proteinExistence type="predicted"/>
<keyword evidence="2" id="KW-1185">Reference proteome</keyword>